<dbReference type="Proteomes" id="UP000245591">
    <property type="component" value="Unassembled WGS sequence"/>
</dbReference>
<evidence type="ECO:0000256" key="1">
    <source>
        <dbReference type="SAM" id="MobiDB-lite"/>
    </source>
</evidence>
<evidence type="ECO:0000313" key="2">
    <source>
        <dbReference type="EMBL" id="PWA01843.1"/>
    </source>
</evidence>
<feature type="region of interest" description="Disordered" evidence="1">
    <location>
        <begin position="24"/>
        <end position="83"/>
    </location>
</feature>
<dbReference type="AlphaFoldDB" id="A0A2U1JA55"/>
<proteinExistence type="predicted"/>
<evidence type="ECO:0000313" key="3">
    <source>
        <dbReference type="Proteomes" id="UP000245591"/>
    </source>
</evidence>
<comment type="caution">
    <text evidence="2">The sequence shown here is derived from an EMBL/GenBank/DDBJ whole genome shotgun (WGS) entry which is preliminary data.</text>
</comment>
<gene>
    <name evidence="2" type="ORF">BB558_002030</name>
</gene>
<keyword evidence="3" id="KW-1185">Reference proteome</keyword>
<sequence length="469" mass="54124">MGKATWHPDKLIFGRSINTGFYQRGIHQEHRKGTTETSKAGIQDPDKEIYTDTYTEPDPSWNEDKYKVYEPGSPKRQDQGFEKGSIQDNLSWRSSSESSSIFHWESSSYNATKENLTWWRDCLQTWNGRSFLPENPEVEVFTNASDLVNSNTKGTKTSRDTMEKRNGIRRQQHLNCIRKKTRGSLFCTSSKSFRAVIDILLDNRNKATVKLRSIGTESSRCTVSDDIWSTRRGYVCSTIEPQDTNFCELETSGISSNYKRVQPLMDRMEKPLLLPTLEPYTTDSTKNLQRKSINNIDYFMVENWDMVSGFDGDVDSKTDSDISIEHSPRIIKRKIDYDEEQGVVTCSLEDKRARFEKEGYSKSVINLIFDNPFGLKKEKRYTTIQARFFEWRSANHIVSPDIIKSAPSSVHNYLFQHLVDIYSAKIVEDILSNPVNNQNSFDLSFDVPNTSYSFYDFSNRVESEEDEGS</sequence>
<organism evidence="2 3">
    <name type="scientific">Smittium angustum</name>
    <dbReference type="NCBI Taxonomy" id="133377"/>
    <lineage>
        <taxon>Eukaryota</taxon>
        <taxon>Fungi</taxon>
        <taxon>Fungi incertae sedis</taxon>
        <taxon>Zoopagomycota</taxon>
        <taxon>Kickxellomycotina</taxon>
        <taxon>Harpellomycetes</taxon>
        <taxon>Harpellales</taxon>
        <taxon>Legeriomycetaceae</taxon>
        <taxon>Smittium</taxon>
    </lineage>
</organism>
<accession>A0A2U1JA55</accession>
<dbReference type="EMBL" id="MBFU01000126">
    <property type="protein sequence ID" value="PWA01843.1"/>
    <property type="molecule type" value="Genomic_DNA"/>
</dbReference>
<name>A0A2U1JA55_SMIAN</name>
<feature type="compositionally biased region" description="Basic and acidic residues" evidence="1">
    <location>
        <begin position="62"/>
        <end position="81"/>
    </location>
</feature>
<protein>
    <submittedName>
        <fullName evidence="2">Uncharacterized protein</fullName>
    </submittedName>
</protein>
<reference evidence="2 3" key="1">
    <citation type="journal article" date="2018" name="MBio">
        <title>Comparative Genomics Reveals the Core Gene Toolbox for the Fungus-Insect Symbiosis.</title>
        <authorList>
            <person name="Wang Y."/>
            <person name="Stata M."/>
            <person name="Wang W."/>
            <person name="Stajich J.E."/>
            <person name="White M.M."/>
            <person name="Moncalvo J.M."/>
        </authorList>
    </citation>
    <scope>NUCLEOTIDE SEQUENCE [LARGE SCALE GENOMIC DNA]</scope>
    <source>
        <strain evidence="2 3">AUS-126-30</strain>
    </source>
</reference>